<dbReference type="OrthoDB" id="3787237at2759"/>
<dbReference type="AlphaFoldDB" id="A0A9W8Z0K0"/>
<organism evidence="2 3">
    <name type="scientific">Didymella pomorum</name>
    <dbReference type="NCBI Taxonomy" id="749634"/>
    <lineage>
        <taxon>Eukaryota</taxon>
        <taxon>Fungi</taxon>
        <taxon>Dikarya</taxon>
        <taxon>Ascomycota</taxon>
        <taxon>Pezizomycotina</taxon>
        <taxon>Dothideomycetes</taxon>
        <taxon>Pleosporomycetidae</taxon>
        <taxon>Pleosporales</taxon>
        <taxon>Pleosporineae</taxon>
        <taxon>Didymellaceae</taxon>
        <taxon>Didymella</taxon>
    </lineage>
</organism>
<gene>
    <name evidence="2" type="ORF">N0V91_010870</name>
</gene>
<keyword evidence="3" id="KW-1185">Reference proteome</keyword>
<feature type="region of interest" description="Disordered" evidence="1">
    <location>
        <begin position="217"/>
        <end position="237"/>
    </location>
</feature>
<feature type="compositionally biased region" description="Basic and acidic residues" evidence="1">
    <location>
        <begin position="131"/>
        <end position="144"/>
    </location>
</feature>
<dbReference type="EMBL" id="JAPEVA010000160">
    <property type="protein sequence ID" value="KAJ4395391.1"/>
    <property type="molecule type" value="Genomic_DNA"/>
</dbReference>
<sequence length="237" mass="27899">MNALLEDERALVLAHVTFFQRLVADEDARKRIAKAQRTFNEEWKKWESNCDVTTGEIYDKTVEKSKDEAKTDTSKDLQATYEYKGRGVHASWETDQWGRVVANKERIRGEKRLSNRLAYKTRIVEESVEEETTRPGPDDERTRDNVNGGWVQETTVHMRECRKHMLDDDEQRISKRYYTYDKPTYRPEGTVETIHEDDGQYTARREAYPNTFLVKYRNPERPDELPEASNFEGEGGY</sequence>
<name>A0A9W8Z0K0_9PLEO</name>
<evidence type="ECO:0000313" key="3">
    <source>
        <dbReference type="Proteomes" id="UP001140510"/>
    </source>
</evidence>
<reference evidence="2" key="1">
    <citation type="submission" date="2022-10" db="EMBL/GenBank/DDBJ databases">
        <title>Tapping the CABI collections for fungal endophytes: first genome assemblies for Collariella, Neodidymelliopsis, Ascochyta clinopodiicola, Didymella pomorum, Didymosphaeria variabile, Neocosmospora piperis and Neocucurbitaria cava.</title>
        <authorList>
            <person name="Hill R."/>
        </authorList>
    </citation>
    <scope>NUCLEOTIDE SEQUENCE</scope>
    <source>
        <strain evidence="2">IMI 355091</strain>
    </source>
</reference>
<comment type="caution">
    <text evidence="2">The sequence shown here is derived from an EMBL/GenBank/DDBJ whole genome shotgun (WGS) entry which is preliminary data.</text>
</comment>
<accession>A0A9W8Z0K0</accession>
<feature type="region of interest" description="Disordered" evidence="1">
    <location>
        <begin position="127"/>
        <end position="146"/>
    </location>
</feature>
<evidence type="ECO:0000256" key="1">
    <source>
        <dbReference type="SAM" id="MobiDB-lite"/>
    </source>
</evidence>
<protein>
    <submittedName>
        <fullName evidence="2">Uncharacterized protein</fullName>
    </submittedName>
</protein>
<dbReference type="Proteomes" id="UP001140510">
    <property type="component" value="Unassembled WGS sequence"/>
</dbReference>
<proteinExistence type="predicted"/>
<evidence type="ECO:0000313" key="2">
    <source>
        <dbReference type="EMBL" id="KAJ4395391.1"/>
    </source>
</evidence>